<sequence length="111" mass="12385">MALDITAWLITSDVTPEFAQYLPTATGGYWTLSWLPELPLTREQALSGMVLDETLSDPRLVDNRLAFELAALRAAELGIDVQLALIRLYTRIADRDDRPSHDPDGRLVPAH</sequence>
<protein>
    <submittedName>
        <fullName evidence="1">Uncharacterized protein</fullName>
    </submittedName>
</protein>
<dbReference type="RefSeq" id="WP_167485458.1">
    <property type="nucleotide sequence ID" value="NZ_CP046173.1"/>
</dbReference>
<reference evidence="1 2" key="1">
    <citation type="journal article" date="2019" name="ACS Chem. Biol.">
        <title>Identification and Mobilization of a Cryptic Antibiotic Biosynthesis Gene Locus from a Human-Pathogenic Nocardia Isolate.</title>
        <authorList>
            <person name="Herisse M."/>
            <person name="Ishida K."/>
            <person name="Porter J.L."/>
            <person name="Howden B."/>
            <person name="Hertweck C."/>
            <person name="Stinear T.P."/>
            <person name="Pidot S.J."/>
        </authorList>
    </citation>
    <scope>NUCLEOTIDE SEQUENCE [LARGE SCALE GENOMIC DNA]</scope>
    <source>
        <strain evidence="1 2">AUSMDU00012715</strain>
    </source>
</reference>
<dbReference type="EMBL" id="CP046173">
    <property type="protein sequence ID" value="QIS18134.1"/>
    <property type="molecule type" value="Genomic_DNA"/>
</dbReference>
<name>A0A6G9YY46_9NOCA</name>
<proteinExistence type="predicted"/>
<dbReference type="Proteomes" id="UP000500953">
    <property type="component" value="Chromosome"/>
</dbReference>
<accession>A0A6G9YY46</accession>
<organism evidence="1 2">
    <name type="scientific">Nocardia terpenica</name>
    <dbReference type="NCBI Taxonomy" id="455432"/>
    <lineage>
        <taxon>Bacteria</taxon>
        <taxon>Bacillati</taxon>
        <taxon>Actinomycetota</taxon>
        <taxon>Actinomycetes</taxon>
        <taxon>Mycobacteriales</taxon>
        <taxon>Nocardiaceae</taxon>
        <taxon>Nocardia</taxon>
    </lineage>
</organism>
<evidence type="ECO:0000313" key="2">
    <source>
        <dbReference type="Proteomes" id="UP000500953"/>
    </source>
</evidence>
<dbReference type="AlphaFoldDB" id="A0A6G9YY46"/>
<gene>
    <name evidence="1" type="ORF">F6W96_07295</name>
</gene>
<evidence type="ECO:0000313" key="1">
    <source>
        <dbReference type="EMBL" id="QIS18134.1"/>
    </source>
</evidence>